<accession>A0A418QI21</accession>
<evidence type="ECO:0000313" key="1">
    <source>
        <dbReference type="EMBL" id="RIY04823.1"/>
    </source>
</evidence>
<protein>
    <submittedName>
        <fullName evidence="1">Uncharacterized protein</fullName>
    </submittedName>
</protein>
<keyword evidence="2" id="KW-1185">Reference proteome</keyword>
<organism evidence="1 2">
    <name type="scientific">Hymenobacter rubripertinctus</name>
    <dbReference type="NCBI Taxonomy" id="2029981"/>
    <lineage>
        <taxon>Bacteria</taxon>
        <taxon>Pseudomonadati</taxon>
        <taxon>Bacteroidota</taxon>
        <taxon>Cytophagia</taxon>
        <taxon>Cytophagales</taxon>
        <taxon>Hymenobacteraceae</taxon>
        <taxon>Hymenobacter</taxon>
    </lineage>
</organism>
<dbReference type="AlphaFoldDB" id="A0A418QI21"/>
<dbReference type="EMBL" id="QYCN01000078">
    <property type="protein sequence ID" value="RIY04823.1"/>
    <property type="molecule type" value="Genomic_DNA"/>
</dbReference>
<gene>
    <name evidence="1" type="ORF">D0T11_21410</name>
</gene>
<reference evidence="1 2" key="1">
    <citation type="submission" date="2019-01" db="EMBL/GenBank/DDBJ databases">
        <title>Hymenobacter humicola sp. nov., isolated from soils in Antarctica.</title>
        <authorList>
            <person name="Sedlacek I."/>
            <person name="Holochova P."/>
            <person name="Kralova S."/>
            <person name="Pantucek R."/>
            <person name="Stankova E."/>
            <person name="Vrbovska V."/>
            <person name="Kristofova L."/>
            <person name="Svec P."/>
            <person name="Busse H.-J."/>
        </authorList>
    </citation>
    <scope>NUCLEOTIDE SEQUENCE [LARGE SCALE GENOMIC DNA]</scope>
    <source>
        <strain evidence="1 2">CCM 8852</strain>
    </source>
</reference>
<dbReference type="Proteomes" id="UP000284250">
    <property type="component" value="Unassembled WGS sequence"/>
</dbReference>
<dbReference type="Gene3D" id="2.60.40.10">
    <property type="entry name" value="Immunoglobulins"/>
    <property type="match status" value="1"/>
</dbReference>
<proteinExistence type="predicted"/>
<sequence length="1025" mass="112745">MLAPLPPVTQTISMPLIAPAPTAAEAQAYYADLQGSVSAYDNGGTELQFVLDQDANKTVYACGRGTVRWQAAGQALPSGTVATHAFIELQLLPQASQDLALQQPEGLPGITYFVYEGLDAASFQAVVTAKVAVLNPKVVDSYWKDSQGSNASQQTTAVKQAAYVAAVMAGQRSVEVDGGEALGQVQVDANNTSAYPLIFKAYEGSVVNGVNEVLPVSPLYFIRYLPEIAQSDVWLYHPLLTASSTYQRGAKFYIGFQVSNITTADSLNPTTQQPDPHYASYFRVNGNSWVRLYDYNAPGPPVASAQTNFNGIAYFELTPAQVTGNADFYFVIEAPTTDLTATGKNPPIQMPTIWATALDKTRYWLAADGRTRGCLVGFKGFQLGNPITPLWFNVGVDYIFDFSFAMPNPNKNSIGTEEGRLPTDIPVALVTSTGVTPSGAGVRIPHVVVDASSAIYGLSFAIRPGDTIQFDVTMELNNPNINMKRTRVISVAQRPNDQIFNDNPNPSPPIFIAEHWLSANNSSPPVVPQVSHTSLRNVHVINTNPVDGRIRIDSEYANQALALLNYSRELAVVMHYLTDGDYPGTELDLKLFHILSSGLSPGGPLEPIANLPFLDQVPLSYPLHSIYLSAKENERNRNLIIHESSHQVMYQGAGFSSSTIIHRFANQVFGTGWYHNESLLSSSFLGLTEGWAEAMGGIFCGWPKDICLNQADITAISQPPIEELSRGDVHDGTHTKVTRYIDRLGFWGDELNWLYTTSKIEDPNLKWRELDPDRWLLPQTQQPSRINRGQYSEGAFAAMLVSLFWDFVVGGADLVTDPLQPRYIKPDPTGDPRRTNSWMTAANQPAISRRFKALFWEPIKSLATLSSGQQSTSAFLRDLATRVSQQTISDLPWSGIRARMLLWNMSFPTSPSDTLYYGLPTLSTAAADRRSGPLAGGNRATFKGSNLVDTYTAYSQRLRKPFRHVYMEIIVDGAPVTDLRVESASQLSCVIPAGRRTGQVDVRLQLWVRDVEVWLFVTDELYTYV</sequence>
<dbReference type="InterPro" id="IPR013783">
    <property type="entry name" value="Ig-like_fold"/>
</dbReference>
<name>A0A418QI21_9BACT</name>
<evidence type="ECO:0000313" key="2">
    <source>
        <dbReference type="Proteomes" id="UP000284250"/>
    </source>
</evidence>
<comment type="caution">
    <text evidence="1">The sequence shown here is derived from an EMBL/GenBank/DDBJ whole genome shotgun (WGS) entry which is preliminary data.</text>
</comment>